<dbReference type="Proteomes" id="UP001432222">
    <property type="component" value="Chromosome"/>
</dbReference>
<gene>
    <name evidence="1" type="ORF">OHA16_36495</name>
</gene>
<evidence type="ECO:0000313" key="1">
    <source>
        <dbReference type="EMBL" id="WUQ88010.1"/>
    </source>
</evidence>
<sequence>MSDITVVLLSPGCWADDTDAVAALNARLDLLSPTLPGRWALRDLGARPDAWGGTKNPPACYGAAFNHLPLDDFLRIVGELTWTEPEAFQLFVMTERDDRYQALSLAELRARPAAAAPPAADA</sequence>
<protein>
    <submittedName>
        <fullName evidence="1">Uncharacterized protein</fullName>
    </submittedName>
</protein>
<reference evidence="1" key="1">
    <citation type="submission" date="2022-10" db="EMBL/GenBank/DDBJ databases">
        <title>The complete genomes of actinobacterial strains from the NBC collection.</title>
        <authorList>
            <person name="Joergensen T.S."/>
            <person name="Alvarez Arevalo M."/>
            <person name="Sterndorff E.B."/>
            <person name="Faurdal D."/>
            <person name="Vuksanovic O."/>
            <person name="Mourched A.-S."/>
            <person name="Charusanti P."/>
            <person name="Shaw S."/>
            <person name="Blin K."/>
            <person name="Weber T."/>
        </authorList>
    </citation>
    <scope>NUCLEOTIDE SEQUENCE</scope>
    <source>
        <strain evidence="1">NBC_00222</strain>
    </source>
</reference>
<dbReference type="EMBL" id="CP108110">
    <property type="protein sequence ID" value="WUQ88010.1"/>
    <property type="molecule type" value="Genomic_DNA"/>
</dbReference>
<dbReference type="RefSeq" id="WP_328958563.1">
    <property type="nucleotide sequence ID" value="NZ_CP108110.1"/>
</dbReference>
<evidence type="ECO:0000313" key="2">
    <source>
        <dbReference type="Proteomes" id="UP001432222"/>
    </source>
</evidence>
<organism evidence="1 2">
    <name type="scientific">Kitasatospora purpeofusca</name>
    <dbReference type="NCBI Taxonomy" id="67352"/>
    <lineage>
        <taxon>Bacteria</taxon>
        <taxon>Bacillati</taxon>
        <taxon>Actinomycetota</taxon>
        <taxon>Actinomycetes</taxon>
        <taxon>Kitasatosporales</taxon>
        <taxon>Streptomycetaceae</taxon>
        <taxon>Kitasatospora</taxon>
    </lineage>
</organism>
<proteinExistence type="predicted"/>
<accession>A0ABZ1UAX0</accession>
<keyword evidence="2" id="KW-1185">Reference proteome</keyword>
<name>A0ABZ1UAX0_9ACTN</name>